<dbReference type="InterPro" id="IPR008125">
    <property type="entry name" value="Streptothricin_AcTrfase"/>
</dbReference>
<dbReference type="PRINTS" id="PR01754">
    <property type="entry name" value="SACTRNSFRASE"/>
</dbReference>
<dbReference type="RefSeq" id="WP_089972753.1">
    <property type="nucleotide sequence ID" value="NZ_FNJM01000017.1"/>
</dbReference>
<name>A0A1H0VIQ1_9CLOT</name>
<reference evidence="2 3" key="1">
    <citation type="submission" date="2016-10" db="EMBL/GenBank/DDBJ databases">
        <authorList>
            <person name="de Groot N.N."/>
        </authorList>
    </citation>
    <scope>NUCLEOTIDE SEQUENCE [LARGE SCALE GENOMIC DNA]</scope>
    <source>
        <strain evidence="2 3">DSM 12272</strain>
    </source>
</reference>
<dbReference type="SUPFAM" id="SSF55729">
    <property type="entry name" value="Acyl-CoA N-acyltransferases (Nat)"/>
    <property type="match status" value="1"/>
</dbReference>
<feature type="domain" description="N-acetyltransferase" evidence="1">
    <location>
        <begin position="37"/>
        <end position="189"/>
    </location>
</feature>
<dbReference type="Pfam" id="PF00583">
    <property type="entry name" value="Acetyltransf_1"/>
    <property type="match status" value="1"/>
</dbReference>
<dbReference type="STRING" id="94869.SAMN04488529_11717"/>
<gene>
    <name evidence="2" type="ORF">SAMN04488529_11717</name>
</gene>
<dbReference type="AlphaFoldDB" id="A0A1H0VIQ1"/>
<proteinExistence type="predicted"/>
<dbReference type="Gene3D" id="3.40.630.30">
    <property type="match status" value="1"/>
</dbReference>
<dbReference type="CDD" id="cd04301">
    <property type="entry name" value="NAT_SF"/>
    <property type="match status" value="1"/>
</dbReference>
<protein>
    <submittedName>
        <fullName evidence="2">Acetyltransferase (GNAT) family protein</fullName>
    </submittedName>
</protein>
<dbReference type="OrthoDB" id="119498at2"/>
<dbReference type="PROSITE" id="PS51186">
    <property type="entry name" value="GNAT"/>
    <property type="match status" value="1"/>
</dbReference>
<evidence type="ECO:0000313" key="2">
    <source>
        <dbReference type="EMBL" id="SDP78462.1"/>
    </source>
</evidence>
<keyword evidence="2" id="KW-0808">Transferase</keyword>
<evidence type="ECO:0000313" key="3">
    <source>
        <dbReference type="Proteomes" id="UP000198597"/>
    </source>
</evidence>
<dbReference type="InterPro" id="IPR000182">
    <property type="entry name" value="GNAT_dom"/>
</dbReference>
<dbReference type="EMBL" id="FNJM01000017">
    <property type="protein sequence ID" value="SDP78462.1"/>
    <property type="molecule type" value="Genomic_DNA"/>
</dbReference>
<evidence type="ECO:0000259" key="1">
    <source>
        <dbReference type="PROSITE" id="PS51186"/>
    </source>
</evidence>
<accession>A0A1H0VIQ1</accession>
<organism evidence="2 3">
    <name type="scientific">Clostridium gasigenes</name>
    <dbReference type="NCBI Taxonomy" id="94869"/>
    <lineage>
        <taxon>Bacteria</taxon>
        <taxon>Bacillati</taxon>
        <taxon>Bacillota</taxon>
        <taxon>Clostridia</taxon>
        <taxon>Eubacteriales</taxon>
        <taxon>Clostridiaceae</taxon>
        <taxon>Clostridium</taxon>
    </lineage>
</organism>
<dbReference type="GO" id="GO:0016747">
    <property type="term" value="F:acyltransferase activity, transferring groups other than amino-acyl groups"/>
    <property type="evidence" value="ECO:0007669"/>
    <property type="project" value="InterPro"/>
</dbReference>
<keyword evidence="3" id="KW-1185">Reference proteome</keyword>
<dbReference type="Proteomes" id="UP000198597">
    <property type="component" value="Unassembled WGS sequence"/>
</dbReference>
<dbReference type="InterPro" id="IPR016181">
    <property type="entry name" value="Acyl_CoA_acyltransferase"/>
</dbReference>
<sequence length="190" mass="22314">MIIYREIDKSYFKKYDSIPMIVHVKSILKLEKVENGLGGILLKETSVKEYIRDLGEYEEATKYAKEFDISNWAFFMAFDNEVPVGAVTVASKTKNVNMLDGREDMSVLWDIRVDDRYKQQGIGTKLFSMAVEWSKLKQFKQMKIECQNNNVQACRFYHKHGVVLGKIDEYAYYNDTDIEDEVQLIWYLDL</sequence>